<evidence type="ECO:0000313" key="3">
    <source>
        <dbReference type="Proteomes" id="UP000262969"/>
    </source>
</evidence>
<accession>A0A3D2XCV0</accession>
<evidence type="ECO:0000313" key="2">
    <source>
        <dbReference type="EMBL" id="HCL04423.1"/>
    </source>
</evidence>
<keyword evidence="1" id="KW-0472">Membrane</keyword>
<protein>
    <submittedName>
        <fullName evidence="2">DUF1275 domain-containing protein</fullName>
    </submittedName>
</protein>
<feature type="transmembrane region" description="Helical" evidence="1">
    <location>
        <begin position="59"/>
        <end position="79"/>
    </location>
</feature>
<evidence type="ECO:0000256" key="1">
    <source>
        <dbReference type="SAM" id="Phobius"/>
    </source>
</evidence>
<feature type="transmembrane region" description="Helical" evidence="1">
    <location>
        <begin position="91"/>
        <end position="109"/>
    </location>
</feature>
<feature type="transmembrane region" description="Helical" evidence="1">
    <location>
        <begin position="12"/>
        <end position="30"/>
    </location>
</feature>
<name>A0A3D2XCV0_9FIRM</name>
<feature type="transmembrane region" description="Helical" evidence="1">
    <location>
        <begin position="172"/>
        <end position="192"/>
    </location>
</feature>
<keyword evidence="1" id="KW-1133">Transmembrane helix</keyword>
<comment type="caution">
    <text evidence="2">The sequence shown here is derived from an EMBL/GenBank/DDBJ whole genome shotgun (WGS) entry which is preliminary data.</text>
</comment>
<dbReference type="InterPro" id="IPR010699">
    <property type="entry name" value="DUF1275"/>
</dbReference>
<keyword evidence="1" id="KW-0812">Transmembrane</keyword>
<reference evidence="2 3" key="1">
    <citation type="journal article" date="2018" name="Nat. Biotechnol.">
        <title>A standardized bacterial taxonomy based on genome phylogeny substantially revises the tree of life.</title>
        <authorList>
            <person name="Parks D.H."/>
            <person name="Chuvochina M."/>
            <person name="Waite D.W."/>
            <person name="Rinke C."/>
            <person name="Skarshewski A."/>
            <person name="Chaumeil P.A."/>
            <person name="Hugenholtz P."/>
        </authorList>
    </citation>
    <scope>NUCLEOTIDE SEQUENCE [LARGE SCALE GENOMIC DNA]</scope>
    <source>
        <strain evidence="2">UBA11728</strain>
    </source>
</reference>
<dbReference type="Pfam" id="PF06912">
    <property type="entry name" value="DUF1275"/>
    <property type="match status" value="1"/>
</dbReference>
<dbReference type="AlphaFoldDB" id="A0A3D2XCV0"/>
<dbReference type="PANTHER" id="PTHR37314:SF4">
    <property type="entry name" value="UPF0700 TRANSMEMBRANE PROTEIN YOAK"/>
    <property type="match status" value="1"/>
</dbReference>
<dbReference type="EMBL" id="DPVV01000615">
    <property type="protein sequence ID" value="HCL04423.1"/>
    <property type="molecule type" value="Genomic_DNA"/>
</dbReference>
<dbReference type="Proteomes" id="UP000262969">
    <property type="component" value="Unassembled WGS sequence"/>
</dbReference>
<feature type="transmembrane region" description="Helical" evidence="1">
    <location>
        <begin position="199"/>
        <end position="218"/>
    </location>
</feature>
<sequence>MQKQKQISESLQLGIILALSGGFMDAYSYVCRGKVFANAQTGNILLCGVNLSEGNWQLALKYFCPVIAFALGLILANMVQFHLKDKKVIHWRQITILFEAAVLFLVGFMPQSVNLLANSITSFACAIQLESFRKINGNGIATTMCIGNLRSATQSICEFLYTKEKKAAIRGVLYFTIIGFFVVGAILGNVSVKLLQEKAIIISSLFLLVGFIMMFFSGEEEKVID</sequence>
<organism evidence="2 3">
    <name type="scientific">Lachnoclostridium phytofermentans</name>
    <dbReference type="NCBI Taxonomy" id="66219"/>
    <lineage>
        <taxon>Bacteria</taxon>
        <taxon>Bacillati</taxon>
        <taxon>Bacillota</taxon>
        <taxon>Clostridia</taxon>
        <taxon>Lachnospirales</taxon>
        <taxon>Lachnospiraceae</taxon>
    </lineage>
</organism>
<dbReference type="PANTHER" id="PTHR37314">
    <property type="entry name" value="SLR0142 PROTEIN"/>
    <property type="match status" value="1"/>
</dbReference>
<proteinExistence type="predicted"/>
<gene>
    <name evidence="2" type="ORF">DHW61_18785</name>
</gene>